<protein>
    <recommendedName>
        <fullName evidence="1">Potassium channel tetramerisation-type BTB domain-containing protein</fullName>
    </recommendedName>
</protein>
<organism evidence="2">
    <name type="scientific">Arcella intermedia</name>
    <dbReference type="NCBI Taxonomy" id="1963864"/>
    <lineage>
        <taxon>Eukaryota</taxon>
        <taxon>Amoebozoa</taxon>
        <taxon>Tubulinea</taxon>
        <taxon>Elardia</taxon>
        <taxon>Arcellinida</taxon>
        <taxon>Sphaerothecina</taxon>
        <taxon>Arcellidae</taxon>
        <taxon>Arcella</taxon>
    </lineage>
</organism>
<feature type="domain" description="Potassium channel tetramerisation-type BTB" evidence="1">
    <location>
        <begin position="8"/>
        <end position="65"/>
    </location>
</feature>
<evidence type="ECO:0000259" key="1">
    <source>
        <dbReference type="Pfam" id="PF02214"/>
    </source>
</evidence>
<dbReference type="EMBL" id="GIBP01011612">
    <property type="protein sequence ID" value="NDV40581.1"/>
    <property type="molecule type" value="Transcribed_RNA"/>
</dbReference>
<dbReference type="Pfam" id="PF02214">
    <property type="entry name" value="BTB_2"/>
    <property type="match status" value="1"/>
</dbReference>
<name>A0A6B2LV56_9EUKA</name>
<dbReference type="PANTHER" id="PTHR11145">
    <property type="entry name" value="BTB/POZ DOMAIN-CONTAINING ADAPTER FOR CUL3-MEDIATED RHOA DEGRADATION PROTEIN FAMILY MEMBER"/>
    <property type="match status" value="1"/>
</dbReference>
<dbReference type="SUPFAM" id="SSF54695">
    <property type="entry name" value="POZ domain"/>
    <property type="match status" value="1"/>
</dbReference>
<accession>A0A6B2LV56</accession>
<proteinExistence type="predicted"/>
<reference evidence="2" key="1">
    <citation type="journal article" date="2020" name="J. Eukaryot. Microbiol.">
        <title>De novo Sequencing, Assembly and Annotation of the Transcriptome for the Free-Living Testate Amoeba Arcella intermedia.</title>
        <authorList>
            <person name="Ribeiro G.M."/>
            <person name="Porfirio-Sousa A.L."/>
            <person name="Maurer-Alcala X.X."/>
            <person name="Katz L.A."/>
            <person name="Lahr D.J.G."/>
        </authorList>
    </citation>
    <scope>NUCLEOTIDE SEQUENCE</scope>
</reference>
<dbReference type="Gene3D" id="3.30.710.10">
    <property type="entry name" value="Potassium Channel Kv1.1, Chain A"/>
    <property type="match status" value="1"/>
</dbReference>
<dbReference type="InterPro" id="IPR003131">
    <property type="entry name" value="T1-type_BTB"/>
</dbReference>
<dbReference type="InterPro" id="IPR011333">
    <property type="entry name" value="SKP1/BTB/POZ_sf"/>
</dbReference>
<dbReference type="AlphaFoldDB" id="A0A6B2LV56"/>
<dbReference type="GO" id="GO:0051260">
    <property type="term" value="P:protein homooligomerization"/>
    <property type="evidence" value="ECO:0007669"/>
    <property type="project" value="InterPro"/>
</dbReference>
<evidence type="ECO:0000313" key="2">
    <source>
        <dbReference type="EMBL" id="NDV40581.1"/>
    </source>
</evidence>
<dbReference type="InterPro" id="IPR045068">
    <property type="entry name" value="BACURD1-3"/>
</dbReference>
<sequence>MMFSGRFPIDQDRDGCIFIDRSPKHFGLILDFLRGGVVNLPSDESALQEILREFTYYKLQDQIVNESGKEN</sequence>
<dbReference type="PANTHER" id="PTHR11145:SF8">
    <property type="entry name" value="RE57120P"/>
    <property type="match status" value="1"/>
</dbReference>